<name>A0A9D1M9X5_9FIRM</name>
<protein>
    <submittedName>
        <fullName evidence="1">Phage tail assembly protein</fullName>
    </submittedName>
</protein>
<reference evidence="1" key="1">
    <citation type="submission" date="2020-10" db="EMBL/GenBank/DDBJ databases">
        <authorList>
            <person name="Gilroy R."/>
        </authorList>
    </citation>
    <scope>NUCLEOTIDE SEQUENCE</scope>
    <source>
        <strain evidence="1">USAMLcec3-3695</strain>
    </source>
</reference>
<organism evidence="1 2">
    <name type="scientific">Candidatus Ornithomonoglobus merdipullorum</name>
    <dbReference type="NCBI Taxonomy" id="2840895"/>
    <lineage>
        <taxon>Bacteria</taxon>
        <taxon>Bacillati</taxon>
        <taxon>Bacillota</taxon>
        <taxon>Clostridia</taxon>
        <taxon>Candidatus Ornithomonoglobus</taxon>
    </lineage>
</organism>
<dbReference type="EMBL" id="DVNB01000002">
    <property type="protein sequence ID" value="HIU56208.1"/>
    <property type="molecule type" value="Genomic_DNA"/>
</dbReference>
<accession>A0A9D1M9X5</accession>
<sequence>MDDNKNNTKETVEITAADDVKEIVVDETAEAVDTVVLFSKKYKFEGKTIESVDLSGLADLSAEDGQDIERLYKKITKTYSTSPETTVDYAMAAASKVTGLPVEFFKQISLKDAVKIKNRVINFLYTE</sequence>
<proteinExistence type="predicted"/>
<evidence type="ECO:0000313" key="1">
    <source>
        <dbReference type="EMBL" id="HIU56208.1"/>
    </source>
</evidence>
<reference evidence="1" key="2">
    <citation type="journal article" date="2021" name="PeerJ">
        <title>Extensive microbial diversity within the chicken gut microbiome revealed by metagenomics and culture.</title>
        <authorList>
            <person name="Gilroy R."/>
            <person name="Ravi A."/>
            <person name="Getino M."/>
            <person name="Pursley I."/>
            <person name="Horton D.L."/>
            <person name="Alikhan N.F."/>
            <person name="Baker D."/>
            <person name="Gharbi K."/>
            <person name="Hall N."/>
            <person name="Watson M."/>
            <person name="Adriaenssens E.M."/>
            <person name="Foster-Nyarko E."/>
            <person name="Jarju S."/>
            <person name="Secka A."/>
            <person name="Antonio M."/>
            <person name="Oren A."/>
            <person name="Chaudhuri R.R."/>
            <person name="La Ragione R."/>
            <person name="Hildebrand F."/>
            <person name="Pallen M.J."/>
        </authorList>
    </citation>
    <scope>NUCLEOTIDE SEQUENCE</scope>
    <source>
        <strain evidence="1">USAMLcec3-3695</strain>
    </source>
</reference>
<dbReference type="AlphaFoldDB" id="A0A9D1M9X5"/>
<evidence type="ECO:0000313" key="2">
    <source>
        <dbReference type="Proteomes" id="UP000824109"/>
    </source>
</evidence>
<comment type="caution">
    <text evidence="1">The sequence shown here is derived from an EMBL/GenBank/DDBJ whole genome shotgun (WGS) entry which is preliminary data.</text>
</comment>
<gene>
    <name evidence="1" type="ORF">IAA61_00175</name>
</gene>
<dbReference type="Proteomes" id="UP000824109">
    <property type="component" value="Unassembled WGS sequence"/>
</dbReference>